<dbReference type="Proteomes" id="UP000595426">
    <property type="component" value="Chromosome"/>
</dbReference>
<dbReference type="PROSITE" id="PS51257">
    <property type="entry name" value="PROKAR_LIPOPROTEIN"/>
    <property type="match status" value="1"/>
</dbReference>
<feature type="coiled-coil region" evidence="3">
    <location>
        <begin position="401"/>
        <end position="457"/>
    </location>
</feature>
<dbReference type="EMBL" id="CP067018">
    <property type="protein sequence ID" value="QQN59536.1"/>
    <property type="molecule type" value="Genomic_DNA"/>
</dbReference>
<dbReference type="InterPro" id="IPR003423">
    <property type="entry name" value="OMP_efflux"/>
</dbReference>
<comment type="similarity">
    <text evidence="1 2">Belongs to the outer membrane factor (OMF) (TC 1.B.17) family.</text>
</comment>
<keyword evidence="2" id="KW-0449">Lipoprotein</keyword>
<dbReference type="NCBIfam" id="TIGR01845">
    <property type="entry name" value="outer_NodT"/>
    <property type="match status" value="1"/>
</dbReference>
<keyword evidence="2" id="KW-0564">Palmitate</keyword>
<keyword evidence="2" id="KW-1134">Transmembrane beta strand</keyword>
<dbReference type="RefSeq" id="WP_034868148.1">
    <property type="nucleotide sequence ID" value="NZ_CBCSDR010000010.1"/>
</dbReference>
<evidence type="ECO:0000256" key="3">
    <source>
        <dbReference type="SAM" id="Coils"/>
    </source>
</evidence>
<keyword evidence="3" id="KW-0175">Coiled coil</keyword>
<dbReference type="Gene3D" id="1.20.1600.10">
    <property type="entry name" value="Outer membrane efflux proteins (OEP)"/>
    <property type="match status" value="1"/>
</dbReference>
<dbReference type="SUPFAM" id="SSF56954">
    <property type="entry name" value="Outer membrane efflux proteins (OEP)"/>
    <property type="match status" value="1"/>
</dbReference>
<accession>A0A7T7V0D1</accession>
<dbReference type="KEGG" id="egm:AYC65_12880"/>
<evidence type="ECO:0000313" key="5">
    <source>
        <dbReference type="Proteomes" id="UP000595426"/>
    </source>
</evidence>
<gene>
    <name evidence="4" type="ORF">I6H88_02850</name>
</gene>
<evidence type="ECO:0000256" key="1">
    <source>
        <dbReference type="ARBA" id="ARBA00007613"/>
    </source>
</evidence>
<dbReference type="PANTHER" id="PTHR30203">
    <property type="entry name" value="OUTER MEMBRANE CATION EFFLUX PROTEIN"/>
    <property type="match status" value="1"/>
</dbReference>
<dbReference type="PANTHER" id="PTHR30203:SF33">
    <property type="entry name" value="BLR4455 PROTEIN"/>
    <property type="match status" value="1"/>
</dbReference>
<keyword evidence="5" id="KW-1185">Reference proteome</keyword>
<dbReference type="GO" id="GO:0005886">
    <property type="term" value="C:plasma membrane"/>
    <property type="evidence" value="ECO:0007669"/>
    <property type="project" value="UniProtKB-SubCell"/>
</dbReference>
<evidence type="ECO:0000313" key="4">
    <source>
        <dbReference type="EMBL" id="QQN59536.1"/>
    </source>
</evidence>
<comment type="subcellular location">
    <subcellularLocation>
        <location evidence="2">Cell membrane</location>
        <topology evidence="2">Lipid-anchor</topology>
    </subcellularLocation>
</comment>
<evidence type="ECO:0000256" key="2">
    <source>
        <dbReference type="RuleBase" id="RU362097"/>
    </source>
</evidence>
<keyword evidence="2" id="KW-0812">Transmembrane</keyword>
<reference evidence="4 5" key="1">
    <citation type="submission" date="2020-12" db="EMBL/GenBank/DDBJ databases">
        <title>FDA dAtabase for Regulatory Grade micrObial Sequences (FDA-ARGOS): Supporting development and validation of Infectious Disease Dx tests.</title>
        <authorList>
            <person name="Kerrigan L."/>
            <person name="Long C."/>
            <person name="Tallon L."/>
            <person name="Sadzewicz L."/>
            <person name="Zhao X."/>
            <person name="Boylan J."/>
            <person name="Ott S."/>
            <person name="Bowen H."/>
            <person name="Vavikolanu K."/>
            <person name="Mehta A."/>
            <person name="Aluvathingal J."/>
            <person name="Nadendla S."/>
            <person name="Yan Y."/>
            <person name="Sichtig H."/>
        </authorList>
    </citation>
    <scope>NUCLEOTIDE SEQUENCE [LARGE SCALE GENOMIC DNA]</scope>
    <source>
        <strain evidence="4 5">FDAARGOS_1031</strain>
    </source>
</reference>
<protein>
    <submittedName>
        <fullName evidence="4">Efflux transporter outer membrane subunit</fullName>
    </submittedName>
</protein>
<dbReference type="InterPro" id="IPR010131">
    <property type="entry name" value="MdtP/NodT-like"/>
</dbReference>
<dbReference type="Gene3D" id="2.20.200.10">
    <property type="entry name" value="Outer membrane efflux proteins (OEP)"/>
    <property type="match status" value="1"/>
</dbReference>
<dbReference type="OrthoDB" id="9770517at2"/>
<dbReference type="Pfam" id="PF02321">
    <property type="entry name" value="OEP"/>
    <property type="match status" value="2"/>
</dbReference>
<name>A0A7T7V0D1_9FLAO</name>
<dbReference type="GeneID" id="93133806"/>
<organism evidence="4 5">
    <name type="scientific">Elizabethkingia bruuniana</name>
    <dbReference type="NCBI Taxonomy" id="1756149"/>
    <lineage>
        <taxon>Bacteria</taxon>
        <taxon>Pseudomonadati</taxon>
        <taxon>Bacteroidota</taxon>
        <taxon>Flavobacteriia</taxon>
        <taxon>Flavobacteriales</taxon>
        <taxon>Weeksellaceae</taxon>
        <taxon>Elizabethkingia</taxon>
    </lineage>
</organism>
<dbReference type="AlphaFoldDB" id="A0A7T7V0D1"/>
<sequence>MNSKRIIHITAGIALVSGLVTSCKVQQKYEQPKLTVPESYGSQQANIEDFQNIAKISYRDFYKDPVLVALIDKALAGNNDLQVALKQIELASLGFQQSKWGNIPKISLNIANASINRPSDNSINGISASQFLGKRYTEDYTTAVSLSWEADIWGKIKNTKEEALANYLQTQEAAKAVKTRLVAEVAQGYYNLLMLDKQLEITKSNLALSDKTLALIKKQFEVGIGTALAVQQQETNQDQIRKSIPVIESAISTQEHALNILTGSFPSKVERNVSLDSTEAPAGLSTGVPSELLSYRPDIKTQELNFRRSVASINIAKANMYPVLNITAQGGLNAFKASDWFSIPGSLFGMAAGSLMQPLLQGKQLKTQYEQSKISSQQAELQFKQSVIQAVGEVSDVLVQADKLKEQRSIAEALVKRSNETVKNAETLFKYSEASYLEMLVAQTNKLQAELDLANIKTQQLNATTSLYRALGGGWQ</sequence>
<proteinExistence type="inferred from homology"/>
<dbReference type="GO" id="GO:0015562">
    <property type="term" value="F:efflux transmembrane transporter activity"/>
    <property type="evidence" value="ECO:0007669"/>
    <property type="project" value="InterPro"/>
</dbReference>
<keyword evidence="2" id="KW-0472">Membrane</keyword>